<feature type="domain" description="Gfo/Idh/MocA-like oxidoreductase N-terminal" evidence="2">
    <location>
        <begin position="5"/>
        <end position="125"/>
    </location>
</feature>
<comment type="caution">
    <text evidence="4">The sequence shown here is derived from an EMBL/GenBank/DDBJ whole genome shotgun (WGS) entry which is preliminary data.</text>
</comment>
<dbReference type="InterPro" id="IPR055080">
    <property type="entry name" value="Gal80p-like_C"/>
</dbReference>
<dbReference type="Proteomes" id="UP001500975">
    <property type="component" value="Unassembled WGS sequence"/>
</dbReference>
<evidence type="ECO:0000313" key="4">
    <source>
        <dbReference type="EMBL" id="GAA4330911.1"/>
    </source>
</evidence>
<evidence type="ECO:0000259" key="3">
    <source>
        <dbReference type="Pfam" id="PF22685"/>
    </source>
</evidence>
<name>A0ABP8GWB2_9BURK</name>
<proteinExistence type="predicted"/>
<feature type="domain" description="Gal80p-like C-terminal" evidence="3">
    <location>
        <begin position="133"/>
        <end position="272"/>
    </location>
</feature>
<keyword evidence="1" id="KW-0560">Oxidoreductase</keyword>
<protein>
    <submittedName>
        <fullName evidence="4">Gfo/Idh/MocA family oxidoreductase</fullName>
    </submittedName>
</protein>
<dbReference type="Gene3D" id="3.40.50.720">
    <property type="entry name" value="NAD(P)-binding Rossmann-like Domain"/>
    <property type="match status" value="1"/>
</dbReference>
<dbReference type="Gene3D" id="3.30.360.10">
    <property type="entry name" value="Dihydrodipicolinate Reductase, domain 2"/>
    <property type="match status" value="1"/>
</dbReference>
<sequence length="374" mass="39542">MEAIGVGVIGASPTNPGWAIASHIPAIRALPDYELRAVSTSNRRSAEAAAAAFGVPAFDNYKELVACPGVDLVVVTVKVRHHHEMVAAALDAGKMVFSEWPLGRNLQEAHDLAQRAAAAGVRTAIGLQGRFAPAIQQARKLIQDGYVGNVLGTALVGSGLAWGPETERAREYLFDVAEGASTLTVPTLHALDALNFMVGDFVDVGARLGQGRRWVHVREDDRTVPVTAPDQVAIFGSLQSGATASIFYRGGLSRGSNLHWEINGTEGDLVISSNMGNVQVADLRLSGGRSTDTQVSSIALPDLADDFGIAEVPGGNTLRLYAQLAADIRSGTHFTPDFARARYQHEVIAAIEKASATGQVQKLVPEAPDRPASL</sequence>
<dbReference type="EMBL" id="BAABGJ010000002">
    <property type="protein sequence ID" value="GAA4330911.1"/>
    <property type="molecule type" value="Genomic_DNA"/>
</dbReference>
<dbReference type="PANTHER" id="PTHR43818:SF11">
    <property type="entry name" value="BCDNA.GH03377"/>
    <property type="match status" value="1"/>
</dbReference>
<evidence type="ECO:0000256" key="1">
    <source>
        <dbReference type="ARBA" id="ARBA00023002"/>
    </source>
</evidence>
<dbReference type="InterPro" id="IPR036291">
    <property type="entry name" value="NAD(P)-bd_dom_sf"/>
</dbReference>
<dbReference type="PANTHER" id="PTHR43818">
    <property type="entry name" value="BCDNA.GH03377"/>
    <property type="match status" value="1"/>
</dbReference>
<reference evidence="5" key="1">
    <citation type="journal article" date="2019" name="Int. J. Syst. Evol. Microbiol.">
        <title>The Global Catalogue of Microorganisms (GCM) 10K type strain sequencing project: providing services to taxonomists for standard genome sequencing and annotation.</title>
        <authorList>
            <consortium name="The Broad Institute Genomics Platform"/>
            <consortium name="The Broad Institute Genome Sequencing Center for Infectious Disease"/>
            <person name="Wu L."/>
            <person name="Ma J."/>
        </authorList>
    </citation>
    <scope>NUCLEOTIDE SEQUENCE [LARGE SCALE GENOMIC DNA]</scope>
    <source>
        <strain evidence="5">JCM 17804</strain>
    </source>
</reference>
<dbReference type="SUPFAM" id="SSF51735">
    <property type="entry name" value="NAD(P)-binding Rossmann-fold domains"/>
    <property type="match status" value="1"/>
</dbReference>
<dbReference type="InterPro" id="IPR050463">
    <property type="entry name" value="Gfo/Idh/MocA_oxidrdct_glycsds"/>
</dbReference>
<dbReference type="SUPFAM" id="SSF55347">
    <property type="entry name" value="Glyceraldehyde-3-phosphate dehydrogenase-like, C-terminal domain"/>
    <property type="match status" value="1"/>
</dbReference>
<dbReference type="InterPro" id="IPR000683">
    <property type="entry name" value="Gfo/Idh/MocA-like_OxRdtase_N"/>
</dbReference>
<accession>A0ABP8GWB2</accession>
<organism evidence="4 5">
    <name type="scientific">Variovorax defluvii</name>
    <dbReference type="NCBI Taxonomy" id="913761"/>
    <lineage>
        <taxon>Bacteria</taxon>
        <taxon>Pseudomonadati</taxon>
        <taxon>Pseudomonadota</taxon>
        <taxon>Betaproteobacteria</taxon>
        <taxon>Burkholderiales</taxon>
        <taxon>Comamonadaceae</taxon>
        <taxon>Variovorax</taxon>
    </lineage>
</organism>
<dbReference type="Pfam" id="PF01408">
    <property type="entry name" value="GFO_IDH_MocA"/>
    <property type="match status" value="1"/>
</dbReference>
<keyword evidence="5" id="KW-1185">Reference proteome</keyword>
<evidence type="ECO:0000313" key="5">
    <source>
        <dbReference type="Proteomes" id="UP001500975"/>
    </source>
</evidence>
<dbReference type="RefSeq" id="WP_345535641.1">
    <property type="nucleotide sequence ID" value="NZ_BAABGJ010000002.1"/>
</dbReference>
<evidence type="ECO:0000259" key="2">
    <source>
        <dbReference type="Pfam" id="PF01408"/>
    </source>
</evidence>
<dbReference type="Pfam" id="PF22685">
    <property type="entry name" value="Gal80p_C-like"/>
    <property type="match status" value="1"/>
</dbReference>
<gene>
    <name evidence="4" type="ORF">GCM10023165_04890</name>
</gene>